<evidence type="ECO:0000313" key="2">
    <source>
        <dbReference type="Proteomes" id="UP000254575"/>
    </source>
</evidence>
<dbReference type="RefSeq" id="WP_115218675.1">
    <property type="nucleotide sequence ID" value="NZ_UHIA01000004.1"/>
</dbReference>
<name>A0A380MY91_9GAMM</name>
<sequence>MNKYLLLAAALFAACAHSESRKNTLPEKPIETAVKSHKNILPTAQATADTAAPHIRHLNIQPNFDTALFSVDAKTFLNDLQFTPAEKEQRYYFHGADQEHGSSEQAQGGGYYRLILGSTAQGDSVAQDFYQDIEAPQTAPFLLVKGKEKDFSTDSSNGRTIWYTPEGTVESIADFAAGKRIGWSLILREGKPIMRIHTIDDKTQASEHVIFNAEGRIVIHSRNNSEYTFFYPNGSAMFYVDERRQPVEPLAWDENGKSIDPFEVLNQINELILRQDEVIQYILDSNDIN</sequence>
<accession>A0A380MY91</accession>
<organism evidence="1 2">
    <name type="scientific">Suttonella indologenes</name>
    <dbReference type="NCBI Taxonomy" id="13276"/>
    <lineage>
        <taxon>Bacteria</taxon>
        <taxon>Pseudomonadati</taxon>
        <taxon>Pseudomonadota</taxon>
        <taxon>Gammaproteobacteria</taxon>
        <taxon>Cardiobacteriales</taxon>
        <taxon>Cardiobacteriaceae</taxon>
        <taxon>Suttonella</taxon>
    </lineage>
</organism>
<reference evidence="1 2" key="1">
    <citation type="submission" date="2018-06" db="EMBL/GenBank/DDBJ databases">
        <authorList>
            <consortium name="Pathogen Informatics"/>
            <person name="Doyle S."/>
        </authorList>
    </citation>
    <scope>NUCLEOTIDE SEQUENCE [LARGE SCALE GENOMIC DNA]</scope>
    <source>
        <strain evidence="1 2">NCTC10717</strain>
    </source>
</reference>
<keyword evidence="2" id="KW-1185">Reference proteome</keyword>
<dbReference type="OrthoDB" id="7069252at2"/>
<gene>
    <name evidence="1" type="ORF">NCTC10717_01504</name>
</gene>
<proteinExistence type="predicted"/>
<dbReference type="Proteomes" id="UP000254575">
    <property type="component" value="Unassembled WGS sequence"/>
</dbReference>
<evidence type="ECO:0008006" key="3">
    <source>
        <dbReference type="Google" id="ProtNLM"/>
    </source>
</evidence>
<protein>
    <recommendedName>
        <fullName evidence="3">Lipoprotein</fullName>
    </recommendedName>
</protein>
<dbReference type="PROSITE" id="PS51257">
    <property type="entry name" value="PROKAR_LIPOPROTEIN"/>
    <property type="match status" value="1"/>
</dbReference>
<dbReference type="EMBL" id="UHIA01000004">
    <property type="protein sequence ID" value="SUO97540.1"/>
    <property type="molecule type" value="Genomic_DNA"/>
</dbReference>
<dbReference type="AlphaFoldDB" id="A0A380MY91"/>
<evidence type="ECO:0000313" key="1">
    <source>
        <dbReference type="EMBL" id="SUO97540.1"/>
    </source>
</evidence>